<name>A0A0H5PX57_9ZZZZ</name>
<dbReference type="EMBL" id="LN852752">
    <property type="protein sequence ID" value="CRY93760.1"/>
    <property type="molecule type" value="Genomic_DNA"/>
</dbReference>
<evidence type="ECO:0008006" key="2">
    <source>
        <dbReference type="Google" id="ProtNLM"/>
    </source>
</evidence>
<reference evidence="1" key="1">
    <citation type="submission" date="2015-06" db="EMBL/GenBank/DDBJ databases">
        <authorList>
            <person name="Joergensen T."/>
        </authorList>
    </citation>
    <scope>NUCLEOTIDE SEQUENCE</scope>
    <source>
        <plasmid evidence="1">pRGRH0061</plasmid>
    </source>
</reference>
<protein>
    <recommendedName>
        <fullName evidence="2">BrnT family toxin</fullName>
    </recommendedName>
</protein>
<accession>A0A0H5PX57</accession>
<reference evidence="1" key="2">
    <citation type="submission" date="2015-07" db="EMBL/GenBank/DDBJ databases">
        <title>Plasmids, circular viruses and viroids from rat gut.</title>
        <authorList>
            <person name="Jorgensen T.J."/>
            <person name="Hansen M.A."/>
            <person name="Xu Z."/>
            <person name="Tabak M.A."/>
            <person name="Sorensen S.J."/>
            <person name="Hansen L.H."/>
        </authorList>
    </citation>
    <scope>NUCLEOTIDE SEQUENCE</scope>
    <source>
        <plasmid evidence="1">pRGRH0061</plasmid>
    </source>
</reference>
<geneLocation type="plasmid" evidence="1">
    <name>pRGRH0061</name>
</geneLocation>
<organism evidence="1">
    <name type="scientific">uncultured prokaryote</name>
    <dbReference type="NCBI Taxonomy" id="198431"/>
    <lineage>
        <taxon>unclassified sequences</taxon>
        <taxon>environmental samples</taxon>
    </lineage>
</organism>
<dbReference type="InterPro" id="IPR007460">
    <property type="entry name" value="BrnT_toxin"/>
</dbReference>
<dbReference type="AlphaFoldDB" id="A0A0H5PX57"/>
<dbReference type="InterPro" id="IPR038573">
    <property type="entry name" value="BrnT_sf"/>
</dbReference>
<proteinExistence type="predicted"/>
<dbReference type="Gene3D" id="3.10.450.530">
    <property type="entry name" value="Ribonuclease toxin, BrnT, of type II toxin-antitoxin system"/>
    <property type="match status" value="1"/>
</dbReference>
<evidence type="ECO:0000313" key="1">
    <source>
        <dbReference type="EMBL" id="CRY93760.1"/>
    </source>
</evidence>
<keyword evidence="1" id="KW-0614">Plasmid</keyword>
<dbReference type="Pfam" id="PF04365">
    <property type="entry name" value="BrnT_toxin"/>
    <property type="match status" value="1"/>
</dbReference>
<sequence length="101" mass="11759">MNTRFEWNPAKAAGNLRKHGVSFETATRAFADPFHLTEQDRIEGGEYRWQTLGMVEGHLLLLVAHAIREDDEDGKPVEIIRIISARKAEKPERRRYEQETR</sequence>